<comment type="caution">
    <text evidence="2">The sequence shown here is derived from an EMBL/GenBank/DDBJ whole genome shotgun (WGS) entry which is preliminary data.</text>
</comment>
<reference evidence="2 3" key="1">
    <citation type="submission" date="2023-05" db="EMBL/GenBank/DDBJ databases">
        <title>B98-5 Cell Line De Novo Hybrid Assembly: An Optical Mapping Approach.</title>
        <authorList>
            <person name="Kananen K."/>
            <person name="Auerbach J.A."/>
            <person name="Kautto E."/>
            <person name="Blachly J.S."/>
        </authorList>
    </citation>
    <scope>NUCLEOTIDE SEQUENCE [LARGE SCALE GENOMIC DNA]</scope>
    <source>
        <strain evidence="2">B95-8</strain>
        <tissue evidence="2">Cell line</tissue>
    </source>
</reference>
<name>A0ABQ9TU65_SAGOE</name>
<dbReference type="Proteomes" id="UP001266305">
    <property type="component" value="Unassembled WGS sequence"/>
</dbReference>
<organism evidence="2 3">
    <name type="scientific">Saguinus oedipus</name>
    <name type="common">Cotton-top tamarin</name>
    <name type="synonym">Oedipomidas oedipus</name>
    <dbReference type="NCBI Taxonomy" id="9490"/>
    <lineage>
        <taxon>Eukaryota</taxon>
        <taxon>Metazoa</taxon>
        <taxon>Chordata</taxon>
        <taxon>Craniata</taxon>
        <taxon>Vertebrata</taxon>
        <taxon>Euteleostomi</taxon>
        <taxon>Mammalia</taxon>
        <taxon>Eutheria</taxon>
        <taxon>Euarchontoglires</taxon>
        <taxon>Primates</taxon>
        <taxon>Haplorrhini</taxon>
        <taxon>Platyrrhini</taxon>
        <taxon>Cebidae</taxon>
        <taxon>Callitrichinae</taxon>
        <taxon>Saguinus</taxon>
    </lineage>
</organism>
<keyword evidence="3" id="KW-1185">Reference proteome</keyword>
<evidence type="ECO:0000256" key="1">
    <source>
        <dbReference type="SAM" id="MobiDB-lite"/>
    </source>
</evidence>
<feature type="compositionally biased region" description="Pro residues" evidence="1">
    <location>
        <begin position="30"/>
        <end position="39"/>
    </location>
</feature>
<sequence length="213" mass="23050">MGKQVRARRSSGKNCASGHLLTPSQQLLPRQPPPRPPFYTKPSSLTTAPQTYPGSAFTAQNLSCREPSSLFSDGREDQKATNKSKTYSYASLLILGEDGKSLVSPGEVFALAGYLVMPNGSQGSKGEPRQLVSPSEQRAMIGDVLNPMAIWDEPLLIHHVFKFISIEFGEASLLCDVDLLVARELELGPAQGLSHMLIVLQLGADESRGQCEP</sequence>
<evidence type="ECO:0000313" key="3">
    <source>
        <dbReference type="Proteomes" id="UP001266305"/>
    </source>
</evidence>
<feature type="compositionally biased region" description="Basic residues" evidence="1">
    <location>
        <begin position="1"/>
        <end position="11"/>
    </location>
</feature>
<proteinExistence type="predicted"/>
<feature type="compositionally biased region" description="Low complexity" evidence="1">
    <location>
        <begin position="20"/>
        <end position="29"/>
    </location>
</feature>
<accession>A0ABQ9TU65</accession>
<dbReference type="EMBL" id="JASSZA010000019">
    <property type="protein sequence ID" value="KAK2088060.1"/>
    <property type="molecule type" value="Genomic_DNA"/>
</dbReference>
<gene>
    <name evidence="2" type="ORF">P7K49_033967</name>
</gene>
<feature type="compositionally biased region" description="Polar residues" evidence="1">
    <location>
        <begin position="41"/>
        <end position="59"/>
    </location>
</feature>
<evidence type="ECO:0000313" key="2">
    <source>
        <dbReference type="EMBL" id="KAK2088060.1"/>
    </source>
</evidence>
<feature type="region of interest" description="Disordered" evidence="1">
    <location>
        <begin position="1"/>
        <end position="59"/>
    </location>
</feature>
<protein>
    <submittedName>
        <fullName evidence="2">Uncharacterized protein</fullName>
    </submittedName>
</protein>